<dbReference type="AlphaFoldDB" id="A0A9P0DI73"/>
<evidence type="ECO:0000256" key="1">
    <source>
        <dbReference type="SAM" id="MobiDB-lite"/>
    </source>
</evidence>
<evidence type="ECO:0000313" key="3">
    <source>
        <dbReference type="Proteomes" id="UP001153737"/>
    </source>
</evidence>
<dbReference type="Proteomes" id="UP001153737">
    <property type="component" value="Chromosome 12"/>
</dbReference>
<feature type="region of interest" description="Disordered" evidence="1">
    <location>
        <begin position="77"/>
        <end position="277"/>
    </location>
</feature>
<protein>
    <submittedName>
        <fullName evidence="2">Uncharacterized protein</fullName>
    </submittedName>
</protein>
<reference evidence="2" key="1">
    <citation type="submission" date="2022-01" db="EMBL/GenBank/DDBJ databases">
        <authorList>
            <person name="King R."/>
        </authorList>
    </citation>
    <scope>NUCLEOTIDE SEQUENCE</scope>
</reference>
<feature type="compositionally biased region" description="Low complexity" evidence="1">
    <location>
        <begin position="84"/>
        <end position="93"/>
    </location>
</feature>
<proteinExistence type="predicted"/>
<accession>A0A9P0DI73</accession>
<name>A0A9P0DI73_PHACE</name>
<gene>
    <name evidence="2" type="ORF">PHAECO_LOCUS2998</name>
</gene>
<feature type="compositionally biased region" description="Acidic residues" evidence="1">
    <location>
        <begin position="161"/>
        <end position="171"/>
    </location>
</feature>
<dbReference type="OrthoDB" id="90756at2759"/>
<feature type="compositionally biased region" description="Acidic residues" evidence="1">
    <location>
        <begin position="98"/>
        <end position="115"/>
    </location>
</feature>
<sequence length="676" mass="68561">MLITVMIPTRMIICYRYVEVVSIHGKNILTMFVKKPFTPFLPFLFAVLVILVQNIPEGTSSAISNAAVVESDSGQSLEGSLDISTGSSETSTTAEDPNCIEEDIETSDGDSDTTPELEPSGHVAGGADVSIGVSESGALSETSSPGSSFDGSGSLIGSSGDDSDNVTELSEEPVSKETSVVIKDSSGETTESSSSLSSPGDDSGNAIGSVSGGTSNSGSEITGDSGLSGGDSPNIDGFIGTADGSSDISDIREGITSDTGGSITRDAEGSITGNAGGSITGDAGGSITGNAGGSITGNAGGSITGNAGGSITGNTGESINGDIGGGDGGSSPTNLDLEGLIESIIESPIGTSEADGSNGSTGNSGSGIWNILTGNAGGTITGQSAVGSNSSSSTALQDIVSEIGRIIASYSGTGFSNLTNENIPIIIDSIIKGFLEGSLDFGGGITGDGSANTSLEVNSVSDLITILQKYDLITFLRKIAQYLGQWQITINDTKYGILNMMTMPQEKLYGLIQYLIFQIKYFIDSIIQSILGHNIISDTIMGFGNKTLDCVVSSAVDLPAVVGNELVECVTGRVNEVIQLVSDAALEIRSSLILLRHVVDSIVGCPGSFCMGQSTATALFDGTNLIVNIIGTIIHFASFASTLAVQLPGCFVGSVTITPGQEIASTLGRFGMCMIS</sequence>
<evidence type="ECO:0000313" key="2">
    <source>
        <dbReference type="EMBL" id="CAH1118982.1"/>
    </source>
</evidence>
<reference evidence="2" key="2">
    <citation type="submission" date="2022-10" db="EMBL/GenBank/DDBJ databases">
        <authorList>
            <consortium name="ENA_rothamsted_submissions"/>
            <consortium name="culmorum"/>
            <person name="King R."/>
        </authorList>
    </citation>
    <scope>NUCLEOTIDE SEQUENCE</scope>
</reference>
<organism evidence="2 3">
    <name type="scientific">Phaedon cochleariae</name>
    <name type="common">Mustard beetle</name>
    <dbReference type="NCBI Taxonomy" id="80249"/>
    <lineage>
        <taxon>Eukaryota</taxon>
        <taxon>Metazoa</taxon>
        <taxon>Ecdysozoa</taxon>
        <taxon>Arthropoda</taxon>
        <taxon>Hexapoda</taxon>
        <taxon>Insecta</taxon>
        <taxon>Pterygota</taxon>
        <taxon>Neoptera</taxon>
        <taxon>Endopterygota</taxon>
        <taxon>Coleoptera</taxon>
        <taxon>Polyphaga</taxon>
        <taxon>Cucujiformia</taxon>
        <taxon>Chrysomeloidea</taxon>
        <taxon>Chrysomelidae</taxon>
        <taxon>Chrysomelinae</taxon>
        <taxon>Chrysomelini</taxon>
        <taxon>Phaedon</taxon>
    </lineage>
</organism>
<dbReference type="EMBL" id="OU896718">
    <property type="protein sequence ID" value="CAH1118982.1"/>
    <property type="molecule type" value="Genomic_DNA"/>
</dbReference>
<keyword evidence="3" id="KW-1185">Reference proteome</keyword>
<feature type="compositionally biased region" description="Low complexity" evidence="1">
    <location>
        <begin position="140"/>
        <end position="160"/>
    </location>
</feature>
<feature type="compositionally biased region" description="Low complexity" evidence="1">
    <location>
        <begin position="187"/>
        <end position="219"/>
    </location>
</feature>